<protein>
    <submittedName>
        <fullName evidence="5">Chaperone protein DnaJ</fullName>
    </submittedName>
</protein>
<feature type="transmembrane region" description="Helical" evidence="3">
    <location>
        <begin position="6"/>
        <end position="27"/>
    </location>
</feature>
<dbReference type="Pfam" id="PF00226">
    <property type="entry name" value="DnaJ"/>
    <property type="match status" value="1"/>
</dbReference>
<evidence type="ECO:0000313" key="5">
    <source>
        <dbReference type="EMBL" id="SUN63739.1"/>
    </source>
</evidence>
<dbReference type="InterPro" id="IPR001623">
    <property type="entry name" value="DnaJ_domain"/>
</dbReference>
<dbReference type="InterPro" id="IPR050817">
    <property type="entry name" value="DjlA_DnaK_co-chaperone"/>
</dbReference>
<evidence type="ECO:0000313" key="6">
    <source>
        <dbReference type="Proteomes" id="UP000254924"/>
    </source>
</evidence>
<dbReference type="Proteomes" id="UP000254924">
    <property type="component" value="Unassembled WGS sequence"/>
</dbReference>
<dbReference type="PROSITE" id="PS50076">
    <property type="entry name" value="DNAJ_2"/>
    <property type="match status" value="1"/>
</dbReference>
<dbReference type="EMBL" id="UHFN01000007">
    <property type="protein sequence ID" value="SUN63739.1"/>
    <property type="molecule type" value="Genomic_DNA"/>
</dbReference>
<dbReference type="PRINTS" id="PR00625">
    <property type="entry name" value="JDOMAIN"/>
</dbReference>
<dbReference type="CDD" id="cd06257">
    <property type="entry name" value="DnaJ"/>
    <property type="match status" value="1"/>
</dbReference>
<organism evidence="5 6">
    <name type="scientific">Streptococcus hyointestinalis</name>
    <dbReference type="NCBI Taxonomy" id="1337"/>
    <lineage>
        <taxon>Bacteria</taxon>
        <taxon>Bacillati</taxon>
        <taxon>Bacillota</taxon>
        <taxon>Bacilli</taxon>
        <taxon>Lactobacillales</taxon>
        <taxon>Streptococcaceae</taxon>
        <taxon>Streptococcus</taxon>
    </lineage>
</organism>
<feature type="domain" description="J" evidence="4">
    <location>
        <begin position="95"/>
        <end position="149"/>
    </location>
</feature>
<proteinExistence type="predicted"/>
<keyword evidence="3" id="KW-0472">Membrane</keyword>
<gene>
    <name evidence="5" type="primary">dnaJ_2</name>
    <name evidence="5" type="ORF">NCTC12224_02608</name>
</gene>
<keyword evidence="6" id="KW-1185">Reference proteome</keyword>
<accession>A0A380KGM2</accession>
<feature type="transmembrane region" description="Helical" evidence="3">
    <location>
        <begin position="34"/>
        <end position="60"/>
    </location>
</feature>
<reference evidence="5 6" key="1">
    <citation type="submission" date="2018-06" db="EMBL/GenBank/DDBJ databases">
        <authorList>
            <consortium name="Pathogen Informatics"/>
            <person name="Doyle S."/>
        </authorList>
    </citation>
    <scope>NUCLEOTIDE SEQUENCE [LARGE SCALE GENOMIC DNA]</scope>
    <source>
        <strain evidence="5 6">NCTC12224</strain>
    </source>
</reference>
<dbReference type="SUPFAM" id="SSF46565">
    <property type="entry name" value="Chaperone J-domain"/>
    <property type="match status" value="1"/>
</dbReference>
<dbReference type="InterPro" id="IPR036869">
    <property type="entry name" value="J_dom_sf"/>
</dbReference>
<evidence type="ECO:0000256" key="1">
    <source>
        <dbReference type="ARBA" id="ARBA00022705"/>
    </source>
</evidence>
<dbReference type="GO" id="GO:0006260">
    <property type="term" value="P:DNA replication"/>
    <property type="evidence" value="ECO:0007669"/>
    <property type="project" value="UniProtKB-KW"/>
</dbReference>
<evidence type="ECO:0000256" key="2">
    <source>
        <dbReference type="ARBA" id="ARBA00023016"/>
    </source>
</evidence>
<evidence type="ECO:0000256" key="3">
    <source>
        <dbReference type="SAM" id="Phobius"/>
    </source>
</evidence>
<dbReference type="SMART" id="SM00271">
    <property type="entry name" value="DnaJ"/>
    <property type="match status" value="1"/>
</dbReference>
<dbReference type="Gene3D" id="1.10.287.110">
    <property type="entry name" value="DnaJ domain"/>
    <property type="match status" value="1"/>
</dbReference>
<keyword evidence="1" id="KW-0235">DNA replication</keyword>
<evidence type="ECO:0000259" key="4">
    <source>
        <dbReference type="PROSITE" id="PS50076"/>
    </source>
</evidence>
<dbReference type="AlphaFoldDB" id="A0A380KGM2"/>
<name>A0A380KGM2_9STRE</name>
<keyword evidence="2" id="KW-0346">Stress response</keyword>
<keyword evidence="3" id="KW-0812">Transmembrane</keyword>
<dbReference type="PANTHER" id="PTHR24074">
    <property type="entry name" value="CO-CHAPERONE PROTEIN DJLA"/>
    <property type="match status" value="1"/>
</dbReference>
<dbReference type="OrthoDB" id="9779889at2"/>
<sequence>MSFFTFFIVVTFALLIIRFLVSLRGLFKYIAIVFLLWLFIKNIILIGLFAIVIAVIYLALTIDYSVEKEQVFEDTTEYYEEPTAKKSYSRWYSDNPYEILGVSETASFSEIKKQYKVLSKQYHPDVSEERGADKIMKKINWAFDELKSM</sequence>
<keyword evidence="3" id="KW-1133">Transmembrane helix</keyword>